<accession>A0A1V1NSL1</accession>
<name>A0A1V1NSL1_9BACT</name>
<evidence type="ECO:0000313" key="1">
    <source>
        <dbReference type="EMBL" id="ETR65548.1"/>
    </source>
</evidence>
<sequence>MHRNKPVTSITLDKNVLEAVKALTKRKNSTISRVINQICVENDEIKKIIINEDNMSLTNNHIAKLCHQVWKAHREVNGHSKVDDWDNLPDKDKSTAIWGVELVKNNPDLTPKELFLKWKARKIEINDENHPYMVGEFSELPEEEQKTMNCL</sequence>
<dbReference type="EMBL" id="ATBP01002720">
    <property type="protein sequence ID" value="ETR65548.1"/>
    <property type="molecule type" value="Genomic_DNA"/>
</dbReference>
<dbReference type="AlphaFoldDB" id="A0A1V1NSL1"/>
<reference evidence="2" key="1">
    <citation type="submission" date="2012-11" db="EMBL/GenBank/DDBJ databases">
        <authorList>
            <person name="Lucero-Rivera Y.E."/>
            <person name="Tovar-Ramirez D."/>
        </authorList>
    </citation>
    <scope>NUCLEOTIDE SEQUENCE [LARGE SCALE GENOMIC DNA]</scope>
    <source>
        <strain evidence="2">Araruama</strain>
    </source>
</reference>
<proteinExistence type="predicted"/>
<protein>
    <submittedName>
        <fullName evidence="1">Uncharacterized protein</fullName>
    </submittedName>
</protein>
<evidence type="ECO:0000313" key="2">
    <source>
        <dbReference type="Proteomes" id="UP000189670"/>
    </source>
</evidence>
<gene>
    <name evidence="1" type="ORF">OMM_14083</name>
</gene>
<dbReference type="Proteomes" id="UP000189670">
    <property type="component" value="Unassembled WGS sequence"/>
</dbReference>
<comment type="caution">
    <text evidence="1">The sequence shown here is derived from an EMBL/GenBank/DDBJ whole genome shotgun (WGS) entry which is preliminary data.</text>
</comment>
<organism evidence="1 2">
    <name type="scientific">Candidatus Magnetoglobus multicellularis str. Araruama</name>
    <dbReference type="NCBI Taxonomy" id="890399"/>
    <lineage>
        <taxon>Bacteria</taxon>
        <taxon>Pseudomonadati</taxon>
        <taxon>Thermodesulfobacteriota</taxon>
        <taxon>Desulfobacteria</taxon>
        <taxon>Desulfobacterales</taxon>
        <taxon>Desulfobacteraceae</taxon>
        <taxon>Candidatus Magnetoglobus</taxon>
    </lineage>
</organism>